<evidence type="ECO:0000313" key="9">
    <source>
        <dbReference type="Proteomes" id="UP000742024"/>
    </source>
</evidence>
<dbReference type="InterPro" id="IPR022803">
    <property type="entry name" value="Ribosomal_uL5_dom_sf"/>
</dbReference>
<protein>
    <recommendedName>
        <fullName evidence="11">Ribosomal protein L5</fullName>
    </recommendedName>
</protein>
<feature type="domain" description="Large ribosomal subunit protein uL5 N-terminal" evidence="5">
    <location>
        <begin position="250"/>
        <end position="303"/>
    </location>
</feature>
<feature type="compositionally biased region" description="Basic and acidic residues" evidence="4">
    <location>
        <begin position="120"/>
        <end position="137"/>
    </location>
</feature>
<dbReference type="GO" id="GO:0006412">
    <property type="term" value="P:translation"/>
    <property type="evidence" value="ECO:0007669"/>
    <property type="project" value="InterPro"/>
</dbReference>
<proteinExistence type="inferred from homology"/>
<name>A0A9P7MUI3_9HYPO</name>
<evidence type="ECO:0000256" key="2">
    <source>
        <dbReference type="ARBA" id="ARBA00022980"/>
    </source>
</evidence>
<keyword evidence="2" id="KW-0689">Ribosomal protein</keyword>
<dbReference type="SUPFAM" id="SSF55282">
    <property type="entry name" value="RL5-like"/>
    <property type="match status" value="1"/>
</dbReference>
<organism evidence="8 10">
    <name type="scientific">Claviceps arundinis</name>
    <dbReference type="NCBI Taxonomy" id="1623583"/>
    <lineage>
        <taxon>Eukaryota</taxon>
        <taxon>Fungi</taxon>
        <taxon>Dikarya</taxon>
        <taxon>Ascomycota</taxon>
        <taxon>Pezizomycotina</taxon>
        <taxon>Sordariomycetes</taxon>
        <taxon>Hypocreomycetidae</taxon>
        <taxon>Hypocreales</taxon>
        <taxon>Clavicipitaceae</taxon>
        <taxon>Claviceps</taxon>
    </lineage>
</organism>
<evidence type="ECO:0000259" key="6">
    <source>
        <dbReference type="Pfam" id="PF00673"/>
    </source>
</evidence>
<evidence type="ECO:0008006" key="11">
    <source>
        <dbReference type="Google" id="ProtNLM"/>
    </source>
</evidence>
<dbReference type="InterPro" id="IPR031310">
    <property type="entry name" value="Ribosomal_uL5_N"/>
</dbReference>
<dbReference type="OrthoDB" id="539541at2759"/>
<accession>A0A9P7MUI3</accession>
<keyword evidence="3" id="KW-0687">Ribonucleoprotein</keyword>
<feature type="domain" description="Large ribosomal subunit protein uL5 C-terminal" evidence="6">
    <location>
        <begin position="308"/>
        <end position="406"/>
    </location>
</feature>
<dbReference type="InterPro" id="IPR002132">
    <property type="entry name" value="Ribosomal_uL5"/>
</dbReference>
<keyword evidence="9" id="KW-1185">Reference proteome</keyword>
<dbReference type="Pfam" id="PF00281">
    <property type="entry name" value="Ribosomal_L5"/>
    <property type="match status" value="1"/>
</dbReference>
<sequence length="412" mass="46230">MAGEDYVWLEGESSHMQAEKFPLSRKPHKSPIGPSQEPSPNRKQTVVQDFSLTHIMSGLRESARLARLFGQRRLPLKAPQSCARQFTSTAAGNSQTLKADQLADLESTTTYTSPAPEQESIDKFKTGTHRTNEERLPGGRYQYHPPKYYRGPLHPVQSPESSDPTARDFVPGPFSVPRLKQTYESTIAHDLMTMTYKHKPPGYVAPESNKGHLREWDDSSPYHKNRPRRAPRGGASSRLGLIERDVEWNNIPKLSAVTINSYAPEACHSKDYLHVTRAVIQAISGAYPEVTTIKHQVSQWRIREGDKAGCKVTLHGSAASEFVDKLITLVLPKIKDWPGIKASTGDDSGNLAFGMKPEWVTYFPEIEFNFDMYPPRLIPGCDIFLHTTGTSDRQGRLLLQALGFPFYGKKTR</sequence>
<dbReference type="Proteomes" id="UP000784919">
    <property type="component" value="Unassembled WGS sequence"/>
</dbReference>
<dbReference type="Gene3D" id="3.30.1440.10">
    <property type="match status" value="1"/>
</dbReference>
<evidence type="ECO:0000313" key="10">
    <source>
        <dbReference type="Proteomes" id="UP000784919"/>
    </source>
</evidence>
<comment type="similarity">
    <text evidence="1">Belongs to the universal ribosomal protein uL5 family.</text>
</comment>
<gene>
    <name evidence="8" type="ORF">E4U56_008311</name>
    <name evidence="7" type="ORF">E4U57_003620</name>
</gene>
<comment type="caution">
    <text evidence="8">The sequence shown here is derived from an EMBL/GenBank/DDBJ whole genome shotgun (WGS) entry which is preliminary data.</text>
</comment>
<dbReference type="GO" id="GO:0005840">
    <property type="term" value="C:ribosome"/>
    <property type="evidence" value="ECO:0007669"/>
    <property type="project" value="UniProtKB-KW"/>
</dbReference>
<dbReference type="GO" id="GO:1990904">
    <property type="term" value="C:ribonucleoprotein complex"/>
    <property type="evidence" value="ECO:0007669"/>
    <property type="project" value="UniProtKB-KW"/>
</dbReference>
<dbReference type="PANTHER" id="PTHR11994">
    <property type="entry name" value="60S RIBOSOMAL PROTEIN L11-RELATED"/>
    <property type="match status" value="1"/>
</dbReference>
<evidence type="ECO:0000313" key="8">
    <source>
        <dbReference type="EMBL" id="KAG5969484.1"/>
    </source>
</evidence>
<evidence type="ECO:0000259" key="5">
    <source>
        <dbReference type="Pfam" id="PF00281"/>
    </source>
</evidence>
<reference evidence="8 9" key="1">
    <citation type="journal article" date="2020" name="bioRxiv">
        <title>Whole genome comparisons of ergot fungi reveals the divergence and evolution of species within the genus Claviceps are the result of varying mechanisms driving genome evolution and host range expansion.</title>
        <authorList>
            <person name="Wyka S.A."/>
            <person name="Mondo S.J."/>
            <person name="Liu M."/>
            <person name="Dettman J."/>
            <person name="Nalam V."/>
            <person name="Broders K.D."/>
        </authorList>
    </citation>
    <scope>NUCLEOTIDE SEQUENCE</scope>
    <source>
        <strain evidence="8">CCC 1102</strain>
        <strain evidence="7 9">LM583</strain>
    </source>
</reference>
<feature type="compositionally biased region" description="Basic and acidic residues" evidence="4">
    <location>
        <begin position="209"/>
        <end position="221"/>
    </location>
</feature>
<feature type="region of interest" description="Disordered" evidence="4">
    <location>
        <begin position="108"/>
        <end position="141"/>
    </location>
</feature>
<evidence type="ECO:0000313" key="7">
    <source>
        <dbReference type="EMBL" id="KAG5955276.1"/>
    </source>
</evidence>
<dbReference type="Pfam" id="PF00673">
    <property type="entry name" value="Ribosomal_L5_C"/>
    <property type="match status" value="1"/>
</dbReference>
<dbReference type="EMBL" id="SRPR01000270">
    <property type="protein sequence ID" value="KAG5955276.1"/>
    <property type="molecule type" value="Genomic_DNA"/>
</dbReference>
<dbReference type="InterPro" id="IPR031309">
    <property type="entry name" value="Ribosomal_uL5_C"/>
</dbReference>
<dbReference type="AlphaFoldDB" id="A0A9P7MUI3"/>
<feature type="region of interest" description="Disordered" evidence="4">
    <location>
        <begin position="205"/>
        <end position="237"/>
    </location>
</feature>
<evidence type="ECO:0000256" key="4">
    <source>
        <dbReference type="SAM" id="MobiDB-lite"/>
    </source>
</evidence>
<evidence type="ECO:0000256" key="1">
    <source>
        <dbReference type="ARBA" id="ARBA00008553"/>
    </source>
</evidence>
<feature type="region of interest" description="Disordered" evidence="4">
    <location>
        <begin position="1"/>
        <end position="44"/>
    </location>
</feature>
<dbReference type="EMBL" id="SRPS01000093">
    <property type="protein sequence ID" value="KAG5969484.1"/>
    <property type="molecule type" value="Genomic_DNA"/>
</dbReference>
<dbReference type="GO" id="GO:0003735">
    <property type="term" value="F:structural constituent of ribosome"/>
    <property type="evidence" value="ECO:0007669"/>
    <property type="project" value="InterPro"/>
</dbReference>
<dbReference type="Proteomes" id="UP000742024">
    <property type="component" value="Unassembled WGS sequence"/>
</dbReference>
<evidence type="ECO:0000256" key="3">
    <source>
        <dbReference type="ARBA" id="ARBA00023274"/>
    </source>
</evidence>